<accession>D6TDQ8</accession>
<protein>
    <submittedName>
        <fullName evidence="1">Uncharacterized protein</fullName>
    </submittedName>
</protein>
<name>D6TDQ8_KTERA</name>
<gene>
    <name evidence="1" type="ORF">Krac_11800</name>
</gene>
<reference evidence="1 2" key="1">
    <citation type="journal article" date="2011" name="Stand. Genomic Sci.">
        <title>Non-contiguous finished genome sequence and contextual data of the filamentous soil bacterium Ktedonobacter racemifer type strain (SOSP1-21).</title>
        <authorList>
            <person name="Chang Y.J."/>
            <person name="Land M."/>
            <person name="Hauser L."/>
            <person name="Chertkov O."/>
            <person name="Del Rio T.G."/>
            <person name="Nolan M."/>
            <person name="Copeland A."/>
            <person name="Tice H."/>
            <person name="Cheng J.F."/>
            <person name="Lucas S."/>
            <person name="Han C."/>
            <person name="Goodwin L."/>
            <person name="Pitluck S."/>
            <person name="Ivanova N."/>
            <person name="Ovchinikova G."/>
            <person name="Pati A."/>
            <person name="Chen A."/>
            <person name="Palaniappan K."/>
            <person name="Mavromatis K."/>
            <person name="Liolios K."/>
            <person name="Brettin T."/>
            <person name="Fiebig A."/>
            <person name="Rohde M."/>
            <person name="Abt B."/>
            <person name="Goker M."/>
            <person name="Detter J.C."/>
            <person name="Woyke T."/>
            <person name="Bristow J."/>
            <person name="Eisen J.A."/>
            <person name="Markowitz V."/>
            <person name="Hugenholtz P."/>
            <person name="Kyrpides N.C."/>
            <person name="Klenk H.P."/>
            <person name="Lapidus A."/>
        </authorList>
    </citation>
    <scope>NUCLEOTIDE SEQUENCE [LARGE SCALE GENOMIC DNA]</scope>
    <source>
        <strain evidence="2">DSM 44963</strain>
    </source>
</reference>
<dbReference type="AlphaFoldDB" id="D6TDQ8"/>
<dbReference type="InParanoid" id="D6TDQ8"/>
<sequence length="49" mass="5920">MTSWLPGQQKDIRQIDKLKSAWTRDRALLWNIADYYTPFSKVFKDVKIF</sequence>
<keyword evidence="2" id="KW-1185">Reference proteome</keyword>
<dbReference type="EMBL" id="ADVG01000001">
    <property type="protein sequence ID" value="EFH90190.1"/>
    <property type="molecule type" value="Genomic_DNA"/>
</dbReference>
<dbReference type="Proteomes" id="UP000004508">
    <property type="component" value="Unassembled WGS sequence"/>
</dbReference>
<comment type="caution">
    <text evidence="1">The sequence shown here is derived from an EMBL/GenBank/DDBJ whole genome shotgun (WGS) entry which is preliminary data.</text>
</comment>
<organism evidence="1 2">
    <name type="scientific">Ktedonobacter racemifer DSM 44963</name>
    <dbReference type="NCBI Taxonomy" id="485913"/>
    <lineage>
        <taxon>Bacteria</taxon>
        <taxon>Bacillati</taxon>
        <taxon>Chloroflexota</taxon>
        <taxon>Ktedonobacteria</taxon>
        <taxon>Ktedonobacterales</taxon>
        <taxon>Ktedonobacteraceae</taxon>
        <taxon>Ktedonobacter</taxon>
    </lineage>
</organism>
<evidence type="ECO:0000313" key="1">
    <source>
        <dbReference type="EMBL" id="EFH90190.1"/>
    </source>
</evidence>
<proteinExistence type="predicted"/>
<evidence type="ECO:0000313" key="2">
    <source>
        <dbReference type="Proteomes" id="UP000004508"/>
    </source>
</evidence>